<evidence type="ECO:0000313" key="2">
    <source>
        <dbReference type="EMBL" id="EPG75105.1"/>
    </source>
</evidence>
<evidence type="ECO:0000313" key="3">
    <source>
        <dbReference type="Proteomes" id="UP000014540"/>
    </source>
</evidence>
<sequence>MRIFLEFKDYLFTLRTFWILWGARAVLSIYISYTSFIIFTSLLNGEGIDHSNFLFSLAQTVQLFLLIGAFYLIRKDMDSERPVTKKDFFLFLLRLSGLILALVLCFVIFSFALSAFGIGASKDFSDRTAGENATIQAIRSFSIMIVAIPVITFLFSVQIGALKVFPGWENLRDAIADREFLCSWLLVLVVSLGSYFLSFALAGIPDSSQLETVYKHSRIAVIVYSIPVLFYEFLYALPVFAYLRNIDRKRAESKS</sequence>
<dbReference type="AlphaFoldDB" id="S3VF48"/>
<dbReference type="Proteomes" id="UP000014540">
    <property type="component" value="Unassembled WGS sequence"/>
</dbReference>
<keyword evidence="1" id="KW-0812">Transmembrane</keyword>
<keyword evidence="3" id="KW-1185">Reference proteome</keyword>
<dbReference type="EMBL" id="AKWZ02000004">
    <property type="protein sequence ID" value="EPG75105.1"/>
    <property type="molecule type" value="Genomic_DNA"/>
</dbReference>
<gene>
    <name evidence="2" type="ORF">LEP1GSC058_0130</name>
</gene>
<feature type="transmembrane region" description="Helical" evidence="1">
    <location>
        <begin position="221"/>
        <end position="243"/>
    </location>
</feature>
<feature type="transmembrane region" description="Helical" evidence="1">
    <location>
        <begin position="93"/>
        <end position="118"/>
    </location>
</feature>
<feature type="transmembrane region" description="Helical" evidence="1">
    <location>
        <begin position="53"/>
        <end position="73"/>
    </location>
</feature>
<keyword evidence="1" id="KW-1133">Transmembrane helix</keyword>
<feature type="transmembrane region" description="Helical" evidence="1">
    <location>
        <begin position="138"/>
        <end position="159"/>
    </location>
</feature>
<protein>
    <submittedName>
        <fullName evidence="2">Membrane protein</fullName>
    </submittedName>
</protein>
<dbReference type="STRING" id="1193011.LEP1GSC058_0130"/>
<name>S3VF48_9LEPT</name>
<accession>S3VF48</accession>
<dbReference type="OrthoDB" id="327776at2"/>
<dbReference type="RefSeq" id="WP_016548815.1">
    <property type="nucleotide sequence ID" value="NZ_AKWZ02000004.1"/>
</dbReference>
<feature type="transmembrane region" description="Helical" evidence="1">
    <location>
        <begin position="180"/>
        <end position="201"/>
    </location>
</feature>
<keyword evidence="1" id="KW-0472">Membrane</keyword>
<reference evidence="2" key="1">
    <citation type="submission" date="2013-04" db="EMBL/GenBank/DDBJ databases">
        <authorList>
            <person name="Harkins D.M."/>
            <person name="Durkin A.S."/>
            <person name="Selengut J.D."/>
            <person name="Sanka R."/>
            <person name="DePew J."/>
            <person name="Purushe J."/>
            <person name="Ahmed A."/>
            <person name="van der Linden H."/>
            <person name="Goris M.G.A."/>
            <person name="Hartskeerl R.A."/>
            <person name="Vinetz J.M."/>
            <person name="Sutton G.G."/>
            <person name="Nelson W.C."/>
            <person name="Fouts D.E."/>
        </authorList>
    </citation>
    <scope>NUCLEOTIDE SEQUENCE [LARGE SCALE GENOMIC DNA]</scope>
    <source>
        <strain evidence="2">BUT 6</strain>
    </source>
</reference>
<evidence type="ECO:0000256" key="1">
    <source>
        <dbReference type="SAM" id="Phobius"/>
    </source>
</evidence>
<proteinExistence type="predicted"/>
<organism evidence="2 3">
    <name type="scientific">Leptospira fainei serovar Hurstbridge str. BUT 6</name>
    <dbReference type="NCBI Taxonomy" id="1193011"/>
    <lineage>
        <taxon>Bacteria</taxon>
        <taxon>Pseudomonadati</taxon>
        <taxon>Spirochaetota</taxon>
        <taxon>Spirochaetia</taxon>
        <taxon>Leptospirales</taxon>
        <taxon>Leptospiraceae</taxon>
        <taxon>Leptospira</taxon>
    </lineage>
</organism>
<feature type="transmembrane region" description="Helical" evidence="1">
    <location>
        <begin position="12"/>
        <end position="33"/>
    </location>
</feature>
<comment type="caution">
    <text evidence="2">The sequence shown here is derived from an EMBL/GenBank/DDBJ whole genome shotgun (WGS) entry which is preliminary data.</text>
</comment>